<organism evidence="3 4">
    <name type="scientific">Comamonas nitrativorans</name>
    <dbReference type="NCBI Taxonomy" id="108437"/>
    <lineage>
        <taxon>Bacteria</taxon>
        <taxon>Pseudomonadati</taxon>
        <taxon>Pseudomonadota</taxon>
        <taxon>Betaproteobacteria</taxon>
        <taxon>Burkholderiales</taxon>
        <taxon>Comamonadaceae</taxon>
        <taxon>Comamonas</taxon>
    </lineage>
</organism>
<reference evidence="4" key="1">
    <citation type="journal article" date="2019" name="Int. J. Syst. Evol. Microbiol.">
        <title>The Global Catalogue of Microorganisms (GCM) 10K type strain sequencing project: providing services to taxonomists for standard genome sequencing and annotation.</title>
        <authorList>
            <consortium name="The Broad Institute Genomics Platform"/>
            <consortium name="The Broad Institute Genome Sequencing Center for Infectious Disease"/>
            <person name="Wu L."/>
            <person name="Ma J."/>
        </authorList>
    </citation>
    <scope>NUCLEOTIDE SEQUENCE [LARGE SCALE GENOMIC DNA]</scope>
    <source>
        <strain evidence="4">JCM 11650</strain>
    </source>
</reference>
<name>A0ABV9H1Q6_9BURK</name>
<keyword evidence="2" id="KW-0732">Signal</keyword>
<sequence length="147" mass="15656">MSLSAPTTHRTRRPWGTVLAALALWMQLWAGQASAAHLANALVEGVWRSDVCSAAGPQQADSHTLQALCISEHCPMCGATGHNPLPPAVQQTLQPQWHQGVHALTGPLPRQHHPARLRPPAQAPPAAFQAPAAAFPLPQRMTLDTSS</sequence>
<comment type="caution">
    <text evidence="3">The sequence shown here is derived from an EMBL/GenBank/DDBJ whole genome shotgun (WGS) entry which is preliminary data.</text>
</comment>
<evidence type="ECO:0000256" key="1">
    <source>
        <dbReference type="SAM" id="MobiDB-lite"/>
    </source>
</evidence>
<feature type="region of interest" description="Disordered" evidence="1">
    <location>
        <begin position="109"/>
        <end position="133"/>
    </location>
</feature>
<feature type="compositionally biased region" description="Low complexity" evidence="1">
    <location>
        <begin position="118"/>
        <end position="133"/>
    </location>
</feature>
<evidence type="ECO:0000313" key="4">
    <source>
        <dbReference type="Proteomes" id="UP001595967"/>
    </source>
</evidence>
<dbReference type="RefSeq" id="WP_377726593.1">
    <property type="nucleotide sequence ID" value="NZ_JBHSEW010000010.1"/>
</dbReference>
<gene>
    <name evidence="3" type="ORF">ACFO3A_11955</name>
</gene>
<dbReference type="Proteomes" id="UP001595967">
    <property type="component" value="Unassembled WGS sequence"/>
</dbReference>
<dbReference type="EMBL" id="JBHSEW010000010">
    <property type="protein sequence ID" value="MFC4622925.1"/>
    <property type="molecule type" value="Genomic_DNA"/>
</dbReference>
<feature type="chain" id="PRO_5046399144" description="DUF2946 domain-containing protein" evidence="2">
    <location>
        <begin position="36"/>
        <end position="147"/>
    </location>
</feature>
<proteinExistence type="predicted"/>
<evidence type="ECO:0000313" key="3">
    <source>
        <dbReference type="EMBL" id="MFC4622925.1"/>
    </source>
</evidence>
<protein>
    <recommendedName>
        <fullName evidence="5">DUF2946 domain-containing protein</fullName>
    </recommendedName>
</protein>
<evidence type="ECO:0008006" key="5">
    <source>
        <dbReference type="Google" id="ProtNLM"/>
    </source>
</evidence>
<feature type="signal peptide" evidence="2">
    <location>
        <begin position="1"/>
        <end position="35"/>
    </location>
</feature>
<evidence type="ECO:0000256" key="2">
    <source>
        <dbReference type="SAM" id="SignalP"/>
    </source>
</evidence>
<accession>A0ABV9H1Q6</accession>
<keyword evidence="4" id="KW-1185">Reference proteome</keyword>